<name>A0A5C8PJE2_9HYPH</name>
<dbReference type="CDD" id="cd07377">
    <property type="entry name" value="WHTH_GntR"/>
    <property type="match status" value="1"/>
</dbReference>
<dbReference type="EMBL" id="VDUZ01000021">
    <property type="protein sequence ID" value="TXL73935.1"/>
    <property type="molecule type" value="Genomic_DNA"/>
</dbReference>
<dbReference type="PANTHER" id="PTHR43537">
    <property type="entry name" value="TRANSCRIPTIONAL REGULATOR, GNTR FAMILY"/>
    <property type="match status" value="1"/>
</dbReference>
<keyword evidence="3" id="KW-0804">Transcription</keyword>
<accession>A0A5C8PJE2</accession>
<comment type="caution">
    <text evidence="6">The sequence shown here is derived from an EMBL/GenBank/DDBJ whole genome shotgun (WGS) entry which is preliminary data.</text>
</comment>
<keyword evidence="2" id="KW-0238">DNA-binding</keyword>
<dbReference type="InterPro" id="IPR036388">
    <property type="entry name" value="WH-like_DNA-bd_sf"/>
</dbReference>
<feature type="domain" description="HTH gntR-type" evidence="5">
    <location>
        <begin position="24"/>
        <end position="91"/>
    </location>
</feature>
<keyword evidence="7" id="KW-1185">Reference proteome</keyword>
<dbReference type="GO" id="GO:0003700">
    <property type="term" value="F:DNA-binding transcription factor activity"/>
    <property type="evidence" value="ECO:0007669"/>
    <property type="project" value="InterPro"/>
</dbReference>
<dbReference type="Pfam" id="PF00392">
    <property type="entry name" value="GntR"/>
    <property type="match status" value="1"/>
</dbReference>
<dbReference type="InterPro" id="IPR000524">
    <property type="entry name" value="Tscrpt_reg_HTH_GntR"/>
</dbReference>
<evidence type="ECO:0000256" key="3">
    <source>
        <dbReference type="ARBA" id="ARBA00023163"/>
    </source>
</evidence>
<sequence length="255" mass="28432">MDTVPARTAISADAAQRRRGERARTIPEQIADHLGIAILNGDYRGRERISEQEVATLYGVSRGPVREAIRALEKRGLVELFPRRGAYVVDITLDAIADIFNIRAVLLGLAARNLAMRSDAGDAVAELVEHTNGVRRLAAAEDVDPVAFALAVGRTGGIMYRRCGNPHLIRMLRQQNQGSLWGLIWRERPLDFLTAQRRLETAADWMAVAVAIRKSDGRRAERLVRKALYDSRDGAMVTLRQLRGEQVDPSKFIRD</sequence>
<dbReference type="PROSITE" id="PS50949">
    <property type="entry name" value="HTH_GNTR"/>
    <property type="match status" value="1"/>
</dbReference>
<dbReference type="Gene3D" id="1.20.120.530">
    <property type="entry name" value="GntR ligand-binding domain-like"/>
    <property type="match status" value="1"/>
</dbReference>
<dbReference type="OrthoDB" id="9789310at2"/>
<dbReference type="SUPFAM" id="SSF48008">
    <property type="entry name" value="GntR ligand-binding domain-like"/>
    <property type="match status" value="1"/>
</dbReference>
<dbReference type="PRINTS" id="PR00035">
    <property type="entry name" value="HTHGNTR"/>
</dbReference>
<protein>
    <submittedName>
        <fullName evidence="6">GntR family transcriptional regulator</fullName>
    </submittedName>
</protein>
<dbReference type="GO" id="GO:0003677">
    <property type="term" value="F:DNA binding"/>
    <property type="evidence" value="ECO:0007669"/>
    <property type="project" value="UniProtKB-KW"/>
</dbReference>
<reference evidence="6 7" key="1">
    <citation type="submission" date="2019-06" db="EMBL/GenBank/DDBJ databases">
        <title>New taxonomy in bacterial strain CC-CFT640, isolated from vineyard.</title>
        <authorList>
            <person name="Lin S.-Y."/>
            <person name="Tsai C.-F."/>
            <person name="Young C.-C."/>
        </authorList>
    </citation>
    <scope>NUCLEOTIDE SEQUENCE [LARGE SCALE GENOMIC DNA]</scope>
    <source>
        <strain evidence="6 7">CC-CFT640</strain>
    </source>
</reference>
<dbReference type="InterPro" id="IPR011711">
    <property type="entry name" value="GntR_C"/>
</dbReference>
<dbReference type="PANTHER" id="PTHR43537:SF24">
    <property type="entry name" value="GLUCONATE OPERON TRANSCRIPTIONAL REPRESSOR"/>
    <property type="match status" value="1"/>
</dbReference>
<dbReference type="SMART" id="SM00895">
    <property type="entry name" value="FCD"/>
    <property type="match status" value="1"/>
</dbReference>
<keyword evidence="1" id="KW-0805">Transcription regulation</keyword>
<evidence type="ECO:0000256" key="4">
    <source>
        <dbReference type="SAM" id="MobiDB-lite"/>
    </source>
</evidence>
<dbReference type="InterPro" id="IPR008920">
    <property type="entry name" value="TF_FadR/GntR_C"/>
</dbReference>
<dbReference type="AlphaFoldDB" id="A0A5C8PJE2"/>
<evidence type="ECO:0000256" key="2">
    <source>
        <dbReference type="ARBA" id="ARBA00023125"/>
    </source>
</evidence>
<evidence type="ECO:0000256" key="1">
    <source>
        <dbReference type="ARBA" id="ARBA00023015"/>
    </source>
</evidence>
<dbReference type="Pfam" id="PF07729">
    <property type="entry name" value="FCD"/>
    <property type="match status" value="1"/>
</dbReference>
<organism evidence="6 7">
    <name type="scientific">Vineibacter terrae</name>
    <dbReference type="NCBI Taxonomy" id="2586908"/>
    <lineage>
        <taxon>Bacteria</taxon>
        <taxon>Pseudomonadati</taxon>
        <taxon>Pseudomonadota</taxon>
        <taxon>Alphaproteobacteria</taxon>
        <taxon>Hyphomicrobiales</taxon>
        <taxon>Vineibacter</taxon>
    </lineage>
</organism>
<proteinExistence type="predicted"/>
<feature type="region of interest" description="Disordered" evidence="4">
    <location>
        <begin position="1"/>
        <end position="22"/>
    </location>
</feature>
<evidence type="ECO:0000259" key="5">
    <source>
        <dbReference type="PROSITE" id="PS50949"/>
    </source>
</evidence>
<dbReference type="SMART" id="SM00345">
    <property type="entry name" value="HTH_GNTR"/>
    <property type="match status" value="1"/>
</dbReference>
<dbReference type="Gene3D" id="1.10.10.10">
    <property type="entry name" value="Winged helix-like DNA-binding domain superfamily/Winged helix DNA-binding domain"/>
    <property type="match status" value="1"/>
</dbReference>
<dbReference type="Proteomes" id="UP000321638">
    <property type="component" value="Unassembled WGS sequence"/>
</dbReference>
<dbReference type="InterPro" id="IPR036390">
    <property type="entry name" value="WH_DNA-bd_sf"/>
</dbReference>
<evidence type="ECO:0000313" key="6">
    <source>
        <dbReference type="EMBL" id="TXL73935.1"/>
    </source>
</evidence>
<evidence type="ECO:0000313" key="7">
    <source>
        <dbReference type="Proteomes" id="UP000321638"/>
    </source>
</evidence>
<dbReference type="RefSeq" id="WP_147848460.1">
    <property type="nucleotide sequence ID" value="NZ_VDUZ01000021.1"/>
</dbReference>
<gene>
    <name evidence="6" type="ORF">FHP25_18580</name>
</gene>
<dbReference type="SUPFAM" id="SSF46785">
    <property type="entry name" value="Winged helix' DNA-binding domain"/>
    <property type="match status" value="1"/>
</dbReference>